<dbReference type="OrthoDB" id="6072815at2"/>
<evidence type="ECO:0000259" key="1">
    <source>
        <dbReference type="Pfam" id="PF09995"/>
    </source>
</evidence>
<gene>
    <name evidence="2" type="primary">lcp</name>
    <name evidence="2" type="ORF">ENSA7_34800</name>
</gene>
<dbReference type="EMBL" id="PVNL01000066">
    <property type="protein sequence ID" value="PRQ06820.1"/>
    <property type="molecule type" value="Genomic_DNA"/>
</dbReference>
<feature type="domain" description="ER-bound oxygenase mpaB/mpaB'/Rubber oxygenase catalytic" evidence="1">
    <location>
        <begin position="107"/>
        <end position="331"/>
    </location>
</feature>
<sequence length="391" mass="43180">MSPPSATPHPRVHRAEWALARFGQLASRSFAALERCDPPADALVEWLAADPERSKRFDLAAAWRDPGGREPPAIAELFESVREVPAWVDWVRVERARRLFERTGLFGGFVLSLRALIGGYVAPAGNKPLAFSGRLREQAPRRVAETARFVTAVCAPGGMRPGAPGWLIALRVRLIHAQVRRLLWASGRWDRASWAMPINQHDMLATTLLFSEVYVEGLRVFGFDVSEEEGEDWVHLWNFVGWVMGTEAELLPRDYAEAAALRELIQWTQGPPDDDSRALAAALLGTPPTLPGGPAGQLARLRAGMVCGISRMLIGDEVADQLGIDRAPVWSRLLPVIPNVVGASEWARVHVPELEGPLRRAGAKYWAWVVEMSLRGEPARFARPDQLAGAR</sequence>
<evidence type="ECO:0000313" key="2">
    <source>
        <dbReference type="EMBL" id="PRQ06820.1"/>
    </source>
</evidence>
<dbReference type="Proteomes" id="UP000238823">
    <property type="component" value="Unassembled WGS sequence"/>
</dbReference>
<dbReference type="PANTHER" id="PTHR37539">
    <property type="entry name" value="SECRETED PROTEIN-RELATED"/>
    <property type="match status" value="1"/>
</dbReference>
<name>A0A2S9YP08_9BACT</name>
<reference evidence="2 3" key="1">
    <citation type="submission" date="2018-03" db="EMBL/GenBank/DDBJ databases">
        <title>Draft Genome Sequences of the Obligatory Marine Myxobacteria Enhygromyxa salina SWB007.</title>
        <authorList>
            <person name="Poehlein A."/>
            <person name="Moghaddam J.A."/>
            <person name="Harms H."/>
            <person name="Alanjari M."/>
            <person name="Koenig G.M."/>
            <person name="Daniel R."/>
            <person name="Schaeberle T.F."/>
        </authorList>
    </citation>
    <scope>NUCLEOTIDE SEQUENCE [LARGE SCALE GENOMIC DNA]</scope>
    <source>
        <strain evidence="2 3">SWB007</strain>
    </source>
</reference>
<evidence type="ECO:0000313" key="3">
    <source>
        <dbReference type="Proteomes" id="UP000238823"/>
    </source>
</evidence>
<dbReference type="InterPro" id="IPR037473">
    <property type="entry name" value="Lcp-like"/>
</dbReference>
<dbReference type="RefSeq" id="WP_106090464.1">
    <property type="nucleotide sequence ID" value="NZ_PVNL01000066.1"/>
</dbReference>
<dbReference type="AlphaFoldDB" id="A0A2S9YP08"/>
<dbReference type="GO" id="GO:0016491">
    <property type="term" value="F:oxidoreductase activity"/>
    <property type="evidence" value="ECO:0007669"/>
    <property type="project" value="InterPro"/>
</dbReference>
<dbReference type="PANTHER" id="PTHR37539:SF1">
    <property type="entry name" value="ER-BOUND OXYGENASE MPAB_MPAB'_RUBBER OXYGENASE CATALYTIC DOMAIN-CONTAINING PROTEIN"/>
    <property type="match status" value="1"/>
</dbReference>
<protein>
    <submittedName>
        <fullName evidence="2">Latex clearing protein</fullName>
    </submittedName>
</protein>
<accession>A0A2S9YP08</accession>
<comment type="caution">
    <text evidence="2">The sequence shown here is derived from an EMBL/GenBank/DDBJ whole genome shotgun (WGS) entry which is preliminary data.</text>
</comment>
<organism evidence="2 3">
    <name type="scientific">Enhygromyxa salina</name>
    <dbReference type="NCBI Taxonomy" id="215803"/>
    <lineage>
        <taxon>Bacteria</taxon>
        <taxon>Pseudomonadati</taxon>
        <taxon>Myxococcota</taxon>
        <taxon>Polyangia</taxon>
        <taxon>Nannocystales</taxon>
        <taxon>Nannocystaceae</taxon>
        <taxon>Enhygromyxa</taxon>
    </lineage>
</organism>
<dbReference type="Pfam" id="PF09995">
    <property type="entry name" value="MPAB_Lcp_cat"/>
    <property type="match status" value="1"/>
</dbReference>
<dbReference type="InterPro" id="IPR018713">
    <property type="entry name" value="MPAB/Lcp_cat_dom"/>
</dbReference>
<proteinExistence type="predicted"/>